<evidence type="ECO:0000313" key="4">
    <source>
        <dbReference type="Proteomes" id="UP001145069"/>
    </source>
</evidence>
<dbReference type="Pfam" id="PF07501">
    <property type="entry name" value="G5"/>
    <property type="match status" value="1"/>
</dbReference>
<dbReference type="Gene3D" id="2.40.40.10">
    <property type="entry name" value="RlpA-like domain"/>
    <property type="match status" value="1"/>
</dbReference>
<dbReference type="SMART" id="SM01208">
    <property type="entry name" value="G5"/>
    <property type="match status" value="1"/>
</dbReference>
<organism evidence="3 4">
    <name type="scientific">Aquibacillus salsiterrae</name>
    <dbReference type="NCBI Taxonomy" id="2950439"/>
    <lineage>
        <taxon>Bacteria</taxon>
        <taxon>Bacillati</taxon>
        <taxon>Bacillota</taxon>
        <taxon>Bacilli</taxon>
        <taxon>Bacillales</taxon>
        <taxon>Bacillaceae</taxon>
        <taxon>Aquibacillus</taxon>
    </lineage>
</organism>
<proteinExistence type="predicted"/>
<keyword evidence="4" id="KW-1185">Reference proteome</keyword>
<dbReference type="PANTHER" id="PTHR39160">
    <property type="entry name" value="CELL WALL-BINDING PROTEIN YOCH"/>
    <property type="match status" value="1"/>
</dbReference>
<reference evidence="3" key="1">
    <citation type="submission" date="2022-06" db="EMBL/GenBank/DDBJ databases">
        <title>Aquibacillus sp. a new bacterium isolated from soil saline samples.</title>
        <authorList>
            <person name="Galisteo C."/>
            <person name="De La Haba R."/>
            <person name="Sanchez-Porro C."/>
            <person name="Ventosa A."/>
        </authorList>
    </citation>
    <scope>NUCLEOTIDE SEQUENCE</scope>
    <source>
        <strain evidence="3">3ASR75-54</strain>
    </source>
</reference>
<dbReference type="InterPro" id="IPR007137">
    <property type="entry name" value="DUF348"/>
</dbReference>
<evidence type="ECO:0000256" key="1">
    <source>
        <dbReference type="ARBA" id="ARBA00022729"/>
    </source>
</evidence>
<dbReference type="Gene3D" id="2.20.230.10">
    <property type="entry name" value="Resuscitation-promoting factor rpfb"/>
    <property type="match status" value="1"/>
</dbReference>
<accession>A0A9X3WI92</accession>
<dbReference type="CDD" id="cd22786">
    <property type="entry name" value="DPBB_YuiC-like"/>
    <property type="match status" value="1"/>
</dbReference>
<dbReference type="RefSeq" id="WP_272447008.1">
    <property type="nucleotide sequence ID" value="NZ_JAMQKC010000016.1"/>
</dbReference>
<evidence type="ECO:0000313" key="3">
    <source>
        <dbReference type="EMBL" id="MDC3417944.1"/>
    </source>
</evidence>
<sequence length="399" mass="43838">MNLISKLLSVIRNNMVKSVVSVAIVLVIVSVVTYEVTKAQVTVINNGEVTTLRTHAYTVGDVLADIGIEVEEFDKLSYSIKEPVKSDMEIKYEKAKPVVVAINGEEKQYYSTEKTVGEFLDEQGIEVSSYDEVSLDEGAALESNAEIKIKRGYQVTINDGGEEKDLWTTGGTVADLLKENDVTLSELDRITPKKTEKVDKDTDITITRVEKVTDVVEETVDYPTVTRSDNSIGKGVKKVLEPGEEGIVSKSYEVTLENGKEVSRELIKEEVKKESKKRIVAVGTKIKQLSASKPVSRGDDKVVKTMYMEATAYNWNCKTCSGSGLTRTGYNLKQNPNGVIAVDPSVIPLGTKVWVEGYGYAVARDTGGNIKGNRIDVHLPTLSEAARFGKKTVQVKILE</sequence>
<dbReference type="EMBL" id="JAMQKC010000016">
    <property type="protein sequence ID" value="MDC3417944.1"/>
    <property type="molecule type" value="Genomic_DNA"/>
</dbReference>
<protein>
    <submittedName>
        <fullName evidence="3">Ubiquitin-like domain-containing protein</fullName>
    </submittedName>
</protein>
<dbReference type="InterPro" id="IPR051933">
    <property type="entry name" value="Resuscitation_pf_RpfB"/>
</dbReference>
<feature type="domain" description="G5" evidence="2">
    <location>
        <begin position="206"/>
        <end position="286"/>
    </location>
</feature>
<dbReference type="InterPro" id="IPR010611">
    <property type="entry name" value="3D_dom"/>
</dbReference>
<dbReference type="Pfam" id="PF06725">
    <property type="entry name" value="3D"/>
    <property type="match status" value="1"/>
</dbReference>
<name>A0A9X3WI92_9BACI</name>
<dbReference type="GO" id="GO:0009254">
    <property type="term" value="P:peptidoglycan turnover"/>
    <property type="evidence" value="ECO:0007669"/>
    <property type="project" value="InterPro"/>
</dbReference>
<dbReference type="SUPFAM" id="SSF50685">
    <property type="entry name" value="Barwin-like endoglucanases"/>
    <property type="match status" value="1"/>
</dbReference>
<dbReference type="InterPro" id="IPR036908">
    <property type="entry name" value="RlpA-like_sf"/>
</dbReference>
<dbReference type="PROSITE" id="PS51109">
    <property type="entry name" value="G5"/>
    <property type="match status" value="1"/>
</dbReference>
<dbReference type="GO" id="GO:0004553">
    <property type="term" value="F:hydrolase activity, hydrolyzing O-glycosyl compounds"/>
    <property type="evidence" value="ECO:0007669"/>
    <property type="project" value="InterPro"/>
</dbReference>
<comment type="caution">
    <text evidence="3">The sequence shown here is derived from an EMBL/GenBank/DDBJ whole genome shotgun (WGS) entry which is preliminary data.</text>
</comment>
<dbReference type="PANTHER" id="PTHR39160:SF4">
    <property type="entry name" value="RESUSCITATION-PROMOTING FACTOR RPFB"/>
    <property type="match status" value="1"/>
</dbReference>
<dbReference type="Proteomes" id="UP001145069">
    <property type="component" value="Unassembled WGS sequence"/>
</dbReference>
<dbReference type="InterPro" id="IPR011098">
    <property type="entry name" value="G5_dom"/>
</dbReference>
<keyword evidence="1" id="KW-0732">Signal</keyword>
<dbReference type="AlphaFoldDB" id="A0A9X3WI92"/>
<evidence type="ECO:0000259" key="2">
    <source>
        <dbReference type="PROSITE" id="PS51109"/>
    </source>
</evidence>
<dbReference type="GO" id="GO:0019867">
    <property type="term" value="C:outer membrane"/>
    <property type="evidence" value="ECO:0007669"/>
    <property type="project" value="InterPro"/>
</dbReference>
<dbReference type="Pfam" id="PF03990">
    <property type="entry name" value="DUF348"/>
    <property type="match status" value="3"/>
</dbReference>
<gene>
    <name evidence="3" type="ORF">NC799_13675</name>
</gene>